<gene>
    <name evidence="1" type="ORF">ACJMK2_019397</name>
</gene>
<sequence>MEMVGRNKLETFMKETYFVQPLINIWRKSGMLPSNATDVCLCLIDDILKEKTKLPRSNATFNLVSEVDRVPKVRGKIFVISYGKVLCLLGKIALTCLQNESIKDIFHEKEMEQLTNTTAKELTEICIAAKLVSTAPVSDSSTINKRLCFQNKIMQCFLVAFHLACKGESQVKDIQSEECETIQTFLTSLTSVS</sequence>
<comment type="caution">
    <text evidence="1">The sequence shown here is derived from an EMBL/GenBank/DDBJ whole genome shotgun (WGS) entry which is preliminary data.</text>
</comment>
<dbReference type="Proteomes" id="UP001634394">
    <property type="component" value="Unassembled WGS sequence"/>
</dbReference>
<proteinExistence type="predicted"/>
<organism evidence="1 2">
    <name type="scientific">Sinanodonta woodiana</name>
    <name type="common">Chinese pond mussel</name>
    <name type="synonym">Anodonta woodiana</name>
    <dbReference type="NCBI Taxonomy" id="1069815"/>
    <lineage>
        <taxon>Eukaryota</taxon>
        <taxon>Metazoa</taxon>
        <taxon>Spiralia</taxon>
        <taxon>Lophotrochozoa</taxon>
        <taxon>Mollusca</taxon>
        <taxon>Bivalvia</taxon>
        <taxon>Autobranchia</taxon>
        <taxon>Heteroconchia</taxon>
        <taxon>Palaeoheterodonta</taxon>
        <taxon>Unionida</taxon>
        <taxon>Unionoidea</taxon>
        <taxon>Unionidae</taxon>
        <taxon>Unioninae</taxon>
        <taxon>Sinanodonta</taxon>
    </lineage>
</organism>
<keyword evidence="2" id="KW-1185">Reference proteome</keyword>
<dbReference type="EMBL" id="JBJQND010000016">
    <property type="protein sequence ID" value="KAL3848546.1"/>
    <property type="molecule type" value="Genomic_DNA"/>
</dbReference>
<name>A0ABD3UHV1_SINWO</name>
<accession>A0ABD3UHV1</accession>
<evidence type="ECO:0000313" key="2">
    <source>
        <dbReference type="Proteomes" id="UP001634394"/>
    </source>
</evidence>
<dbReference type="AlphaFoldDB" id="A0ABD3UHV1"/>
<protein>
    <submittedName>
        <fullName evidence="1">Uncharacterized protein</fullName>
    </submittedName>
</protein>
<evidence type="ECO:0000313" key="1">
    <source>
        <dbReference type="EMBL" id="KAL3848546.1"/>
    </source>
</evidence>
<reference evidence="1 2" key="1">
    <citation type="submission" date="2024-11" db="EMBL/GenBank/DDBJ databases">
        <title>Chromosome-level genome assembly of the freshwater bivalve Anodonta woodiana.</title>
        <authorList>
            <person name="Chen X."/>
        </authorList>
    </citation>
    <scope>NUCLEOTIDE SEQUENCE [LARGE SCALE GENOMIC DNA]</scope>
    <source>
        <strain evidence="1">MN2024</strain>
        <tissue evidence="1">Gills</tissue>
    </source>
</reference>